<dbReference type="Proteomes" id="UP000226037">
    <property type="component" value="Segment"/>
</dbReference>
<accession>A0A249XSU8</accession>
<evidence type="ECO:0000313" key="1">
    <source>
        <dbReference type="EMBL" id="ASZ74817.1"/>
    </source>
</evidence>
<evidence type="ECO:0000313" key="2">
    <source>
        <dbReference type="Proteomes" id="UP000226037"/>
    </source>
</evidence>
<gene>
    <name evidence="1" type="ORF">SEA_PHABBA_280</name>
</gene>
<keyword evidence="2" id="KW-1185">Reference proteome</keyword>
<name>A0A249XSU8_9CAUD</name>
<sequence length="193" mass="21318">MAETPELDELIRKGLEDQAQVDNYGEGTVTITGPIDLDELAEYVIGWLPPVVDPIETDEEAAKAHAAQNLKVAKVFVSEGHEFTKQHAFFEFSDESVVSMSLDQFRAIDREAEQNYTLDKLLFGEHTEIVSMWPDFEDGRKLRVLITGPGQPAQDAEPGASAAYIRQALVDLIKAIDEGPADEEVAEDGIRTT</sequence>
<organism evidence="1 2">
    <name type="scientific">Mycobacterium phage Phabba</name>
    <dbReference type="NCBI Taxonomy" id="2027899"/>
    <lineage>
        <taxon>Viruses</taxon>
        <taxon>Duplodnaviria</taxon>
        <taxon>Heunggongvirae</taxon>
        <taxon>Uroviricota</taxon>
        <taxon>Caudoviricetes</taxon>
        <taxon>Ceeclamvirinae</taxon>
        <taxon>Myrnavirus</taxon>
        <taxon>Myrnavirus phabba</taxon>
        <taxon>Myranavirus phabba</taxon>
    </lineage>
</organism>
<proteinExistence type="predicted"/>
<dbReference type="EMBL" id="MF668280">
    <property type="protein sequence ID" value="ASZ74817.1"/>
    <property type="molecule type" value="Genomic_DNA"/>
</dbReference>
<protein>
    <submittedName>
        <fullName evidence="1">Uncharacterized protein</fullName>
    </submittedName>
</protein>
<reference evidence="2" key="1">
    <citation type="submission" date="2017-08" db="EMBL/GenBank/DDBJ databases">
        <authorList>
            <person name="de Groot N.N."/>
        </authorList>
    </citation>
    <scope>NUCLEOTIDE SEQUENCE [LARGE SCALE GENOMIC DNA]</scope>
</reference>